<feature type="domain" description="Temptin Cys/Cys disulfide" evidence="2">
    <location>
        <begin position="36"/>
        <end position="84"/>
    </location>
</feature>
<reference evidence="3 4" key="2">
    <citation type="journal article" date="2011" name="Stand. Genomic Sci.">
        <title>Complete genome sequence of Ferroglobus placidus AEDII12DO.</title>
        <authorList>
            <person name="Anderson I."/>
            <person name="Risso C."/>
            <person name="Holmes D."/>
            <person name="Lucas S."/>
            <person name="Copeland A."/>
            <person name="Lapidus A."/>
            <person name="Cheng J.F."/>
            <person name="Bruce D."/>
            <person name="Goodwin L."/>
            <person name="Pitluck S."/>
            <person name="Saunders E."/>
            <person name="Brettin T."/>
            <person name="Detter J.C."/>
            <person name="Han C."/>
            <person name="Tapia R."/>
            <person name="Larimer F."/>
            <person name="Land M."/>
            <person name="Hauser L."/>
            <person name="Woyke T."/>
            <person name="Lovley D."/>
            <person name="Kyrpides N."/>
            <person name="Ivanova N."/>
        </authorList>
    </citation>
    <scope>NUCLEOTIDE SEQUENCE [LARGE SCALE GENOMIC DNA]</scope>
    <source>
        <strain evidence="4">DSM 10642 / AEDII12DO</strain>
    </source>
</reference>
<dbReference type="Proteomes" id="UP000002613">
    <property type="component" value="Chromosome"/>
</dbReference>
<dbReference type="AlphaFoldDB" id="D3RYE9"/>
<sequence>MKKIVIMALILLLIANASARPEYMKDFKNFSDKVKKCTLCHVQSSGYGGLNPFGRDYAKIGSLTPELMQLDSDGDRFSNIEELLNGTMPGDKDSYPGKKAPGYTTSLLLAIIILYLVKRKS</sequence>
<dbReference type="Pfam" id="PF24784">
    <property type="entry name" value="Temptin_C"/>
    <property type="match status" value="1"/>
</dbReference>
<name>D3RYE9_FERPA</name>
<keyword evidence="1" id="KW-1133">Transmembrane helix</keyword>
<dbReference type="KEGG" id="fpl:Ferp_1361"/>
<dbReference type="HOGENOM" id="CLU_1965460_0_0_2"/>
<dbReference type="STRING" id="589924.Ferp_1361"/>
<dbReference type="RefSeq" id="WP_012965855.1">
    <property type="nucleotide sequence ID" value="NC_013849.1"/>
</dbReference>
<reference evidence="4" key="1">
    <citation type="submission" date="2010-02" db="EMBL/GenBank/DDBJ databases">
        <title>Complete sequence of Ferroglobus placidus DSM 10642.</title>
        <authorList>
            <consortium name="US DOE Joint Genome Institute"/>
            <person name="Lucas S."/>
            <person name="Copeland A."/>
            <person name="Lapidus A."/>
            <person name="Cheng J.-F."/>
            <person name="Bruce D."/>
            <person name="Goodwin L."/>
            <person name="Pitluck S."/>
            <person name="Saunders E."/>
            <person name="Brettin T."/>
            <person name="Detter J.C."/>
            <person name="Han C."/>
            <person name="Tapia R."/>
            <person name="Larimer F."/>
            <person name="Land M."/>
            <person name="Hauser L."/>
            <person name="Kyrpides N."/>
            <person name="Ivanova N."/>
            <person name="Holmes D."/>
            <person name="Lovley D."/>
            <person name="Kyrpides N."/>
            <person name="Anderson I.J."/>
            <person name="Woyke T."/>
        </authorList>
    </citation>
    <scope>NUCLEOTIDE SEQUENCE [LARGE SCALE GENOMIC DNA]</scope>
    <source>
        <strain evidence="4">DSM 10642 / AEDII12DO</strain>
    </source>
</reference>
<dbReference type="GeneID" id="8778877"/>
<evidence type="ECO:0000313" key="4">
    <source>
        <dbReference type="Proteomes" id="UP000002613"/>
    </source>
</evidence>
<protein>
    <recommendedName>
        <fullName evidence="2">Temptin Cys/Cys disulfide domain-containing protein</fullName>
    </recommendedName>
</protein>
<evidence type="ECO:0000259" key="2">
    <source>
        <dbReference type="Pfam" id="PF24784"/>
    </source>
</evidence>
<evidence type="ECO:0000313" key="3">
    <source>
        <dbReference type="EMBL" id="ADC65512.1"/>
    </source>
</evidence>
<keyword evidence="1" id="KW-0812">Transmembrane</keyword>
<proteinExistence type="predicted"/>
<evidence type="ECO:0000256" key="1">
    <source>
        <dbReference type="SAM" id="Phobius"/>
    </source>
</evidence>
<feature type="transmembrane region" description="Helical" evidence="1">
    <location>
        <begin position="100"/>
        <end position="117"/>
    </location>
</feature>
<dbReference type="OrthoDB" id="137627at2157"/>
<gene>
    <name evidence="3" type="ordered locus">Ferp_1361</name>
</gene>
<dbReference type="PaxDb" id="589924-Ferp_1361"/>
<organism evidence="3 4">
    <name type="scientific">Ferroglobus placidus (strain DSM 10642 / AEDII12DO)</name>
    <dbReference type="NCBI Taxonomy" id="589924"/>
    <lineage>
        <taxon>Archaea</taxon>
        <taxon>Methanobacteriati</taxon>
        <taxon>Methanobacteriota</taxon>
        <taxon>Archaeoglobi</taxon>
        <taxon>Archaeoglobales</taxon>
        <taxon>Archaeoglobaceae</taxon>
        <taxon>Ferroglobus</taxon>
    </lineage>
</organism>
<dbReference type="InterPro" id="IPR057626">
    <property type="entry name" value="S-S_Temptin"/>
</dbReference>
<keyword evidence="1" id="KW-0472">Membrane</keyword>
<dbReference type="EMBL" id="CP001899">
    <property type="protein sequence ID" value="ADC65512.1"/>
    <property type="molecule type" value="Genomic_DNA"/>
</dbReference>
<accession>D3RYE9</accession>
<keyword evidence="4" id="KW-1185">Reference proteome</keyword>
<dbReference type="eggNOG" id="arCOG07561">
    <property type="taxonomic scope" value="Archaea"/>
</dbReference>